<sequence length="561" mass="65444">MGLAAKKVVALSILNDSVIKVGEEYIDQKSVEWISVIEMPVENFVRENEFVLTTGIGCHGDPKLLEQFVKDVIQSGASMLGIATGRYVFDFPDQLITLAKNHQFPIIDIPWDIRFGDIMQMVLEEINKDKKTERQQSEEVRQELINDVLQSKGLEEIADGIFKHIKLPIIINDYVKKIRTSKHVEKDIISIFTHEEMIPTQDPSMFEGTYVDHPLYPHMEEYKVGEQRWYQLLIATNHRKQGYLWFRLEKKENLTWFVMNVLEHSLTACALYFLKENAIEMTEIRLKDNFLLQLSKDKKPNEQDLKSKAQLLGYDLDLTYLCIVGEISWKEEYADFPKLKKDSPTTSSLQSINYYIQKEVTNAANLLDRKTMATFDENEVIIYLETDHHLHTETANQFLDTIDRRLNELLTEVEMSWGIAARKNNNSGFHESYYEAKTALEIGQQQFGCGERIFFKDTRINRLLITVSSDSTVNQIVQDTIKPLIEYDKKRKTDLIQTFMAYNKYKGNVSQTARALNLHRQSLLYRLRNIESLTQLSLVNSDDVFLLELSIRLWMFRKIEY</sequence>
<protein>
    <submittedName>
        <fullName evidence="5">PucR family transcriptional regulator</fullName>
    </submittedName>
</protein>
<reference evidence="5 6" key="1">
    <citation type="submission" date="2017-10" db="EMBL/GenBank/DDBJ databases">
        <title>Bacillus sp. nov., a halophilic bacterium isolated from a Keqin Lake.</title>
        <authorList>
            <person name="Wang H."/>
        </authorList>
    </citation>
    <scope>NUCLEOTIDE SEQUENCE [LARGE SCALE GENOMIC DNA]</scope>
    <source>
        <strain evidence="5 6">KCTC 13187</strain>
    </source>
</reference>
<dbReference type="Pfam" id="PF17853">
    <property type="entry name" value="GGDEF_2"/>
    <property type="match status" value="1"/>
</dbReference>
<feature type="domain" description="CdaR GGDEF-like" evidence="4">
    <location>
        <begin position="300"/>
        <end position="442"/>
    </location>
</feature>
<dbReference type="AlphaFoldDB" id="A0A3A9K144"/>
<evidence type="ECO:0000256" key="1">
    <source>
        <dbReference type="ARBA" id="ARBA00006754"/>
    </source>
</evidence>
<dbReference type="Pfam" id="PF07905">
    <property type="entry name" value="PucR"/>
    <property type="match status" value="1"/>
</dbReference>
<dbReference type="EMBL" id="PDOE01000005">
    <property type="protein sequence ID" value="RKL66824.1"/>
    <property type="molecule type" value="Genomic_DNA"/>
</dbReference>
<evidence type="ECO:0000313" key="5">
    <source>
        <dbReference type="EMBL" id="RKL66824.1"/>
    </source>
</evidence>
<evidence type="ECO:0000259" key="3">
    <source>
        <dbReference type="Pfam" id="PF13556"/>
    </source>
</evidence>
<dbReference type="Pfam" id="PF13556">
    <property type="entry name" value="HTH_30"/>
    <property type="match status" value="1"/>
</dbReference>
<keyword evidence="6" id="KW-1185">Reference proteome</keyword>
<gene>
    <name evidence="5" type="ORF">CR203_13395</name>
</gene>
<dbReference type="OrthoDB" id="142218at2"/>
<dbReference type="InterPro" id="IPR041522">
    <property type="entry name" value="CdaR_GGDEF"/>
</dbReference>
<dbReference type="InterPro" id="IPR012914">
    <property type="entry name" value="PucR_dom"/>
</dbReference>
<feature type="domain" description="Purine catabolism PurC-like" evidence="2">
    <location>
        <begin position="8"/>
        <end position="126"/>
    </location>
</feature>
<dbReference type="Gene3D" id="1.10.10.2840">
    <property type="entry name" value="PucR C-terminal helix-turn-helix domain"/>
    <property type="match status" value="1"/>
</dbReference>
<evidence type="ECO:0000259" key="4">
    <source>
        <dbReference type="Pfam" id="PF17853"/>
    </source>
</evidence>
<name>A0A3A9K144_9BACI</name>
<dbReference type="InterPro" id="IPR051448">
    <property type="entry name" value="CdaR-like_regulators"/>
</dbReference>
<dbReference type="PANTHER" id="PTHR33744:SF1">
    <property type="entry name" value="DNA-BINDING TRANSCRIPTIONAL ACTIVATOR ADER"/>
    <property type="match status" value="1"/>
</dbReference>
<dbReference type="Proteomes" id="UP000281498">
    <property type="component" value="Unassembled WGS sequence"/>
</dbReference>
<dbReference type="RefSeq" id="WP_110934756.1">
    <property type="nucleotide sequence ID" value="NZ_KZ614146.1"/>
</dbReference>
<dbReference type="InterPro" id="IPR042070">
    <property type="entry name" value="PucR_C-HTH_sf"/>
</dbReference>
<dbReference type="PANTHER" id="PTHR33744">
    <property type="entry name" value="CARBOHYDRATE DIACID REGULATOR"/>
    <property type="match status" value="1"/>
</dbReference>
<proteinExistence type="inferred from homology"/>
<feature type="domain" description="PucR C-terminal helix-turn-helix" evidence="3">
    <location>
        <begin position="495"/>
        <end position="552"/>
    </location>
</feature>
<evidence type="ECO:0000313" key="6">
    <source>
        <dbReference type="Proteomes" id="UP000281498"/>
    </source>
</evidence>
<comment type="similarity">
    <text evidence="1">Belongs to the CdaR family.</text>
</comment>
<organism evidence="5 6">
    <name type="scientific">Salipaludibacillus neizhouensis</name>
    <dbReference type="NCBI Taxonomy" id="885475"/>
    <lineage>
        <taxon>Bacteria</taxon>
        <taxon>Bacillati</taxon>
        <taxon>Bacillota</taxon>
        <taxon>Bacilli</taxon>
        <taxon>Bacillales</taxon>
        <taxon>Bacillaceae</taxon>
    </lineage>
</organism>
<accession>A0A3A9K144</accession>
<comment type="caution">
    <text evidence="5">The sequence shown here is derived from an EMBL/GenBank/DDBJ whole genome shotgun (WGS) entry which is preliminary data.</text>
</comment>
<dbReference type="InterPro" id="IPR025736">
    <property type="entry name" value="PucR_C-HTH_dom"/>
</dbReference>
<evidence type="ECO:0000259" key="2">
    <source>
        <dbReference type="Pfam" id="PF07905"/>
    </source>
</evidence>